<proteinExistence type="predicted"/>
<reference evidence="2 3" key="1">
    <citation type="submission" date="2014-09" db="EMBL/GenBank/DDBJ databases">
        <authorList>
            <person name="Hornung B.V."/>
        </authorList>
    </citation>
    <scope>NUCLEOTIDE SEQUENCE [LARGE SCALE GENOMIC DNA]</scope>
    <source>
        <strain evidence="2 3">FRIFI</strain>
    </source>
</reference>
<keyword evidence="1" id="KW-0812">Transmembrane</keyword>
<keyword evidence="1" id="KW-1133">Transmembrane helix</keyword>
<feature type="transmembrane region" description="Helical" evidence="1">
    <location>
        <begin position="50"/>
        <end position="68"/>
    </location>
</feature>
<keyword evidence="1" id="KW-0472">Membrane</keyword>
<dbReference type="Pfam" id="PF13803">
    <property type="entry name" value="DUF4184"/>
    <property type="match status" value="1"/>
</dbReference>
<name>A0A2P2BR08_9FIRM</name>
<accession>A0A2P2BR08</accession>
<feature type="transmembrane region" description="Helical" evidence="1">
    <location>
        <begin position="103"/>
        <end position="120"/>
    </location>
</feature>
<dbReference type="KEGG" id="rhom:FRIFI_1263"/>
<evidence type="ECO:0000256" key="1">
    <source>
        <dbReference type="SAM" id="Phobius"/>
    </source>
</evidence>
<dbReference type="InterPro" id="IPR025238">
    <property type="entry name" value="DUF4184"/>
</dbReference>
<keyword evidence="3" id="KW-1185">Reference proteome</keyword>
<protein>
    <submittedName>
        <fullName evidence="2">Conserved membrane-spanning protein</fullName>
    </submittedName>
</protein>
<dbReference type="AlphaFoldDB" id="A0A2P2BR08"/>
<feature type="transmembrane region" description="Helical" evidence="1">
    <location>
        <begin position="18"/>
        <end position="38"/>
    </location>
</feature>
<dbReference type="Proteomes" id="UP000245695">
    <property type="component" value="Chromosome 1"/>
</dbReference>
<sequence length="136" mass="15896">MPFTFSHPAIVIPFKNKYFNFSGLILGSMAPDFIYFVLFSPSSNIGHEFLGFFFFNLPMCFLINYVFYKYVQKALILSMPNFISNKYVYLTKLKNTLYNKKEILKFVISCLIGMITHVLWDSFTHISGFFVNNIAF</sequence>
<organism evidence="2 3">
    <name type="scientific">Romboutsia hominis</name>
    <dbReference type="NCBI Taxonomy" id="1507512"/>
    <lineage>
        <taxon>Bacteria</taxon>
        <taxon>Bacillati</taxon>
        <taxon>Bacillota</taxon>
        <taxon>Clostridia</taxon>
        <taxon>Peptostreptococcales</taxon>
        <taxon>Peptostreptococcaceae</taxon>
        <taxon>Romboutsia</taxon>
    </lineage>
</organism>
<dbReference type="EMBL" id="LN650648">
    <property type="protein sequence ID" value="CEI72799.1"/>
    <property type="molecule type" value="Genomic_DNA"/>
</dbReference>
<evidence type="ECO:0000313" key="2">
    <source>
        <dbReference type="EMBL" id="CEI72799.1"/>
    </source>
</evidence>
<evidence type="ECO:0000313" key="3">
    <source>
        <dbReference type="Proteomes" id="UP000245695"/>
    </source>
</evidence>
<gene>
    <name evidence="2" type="ORF">FRIFI_1263</name>
</gene>